<gene>
    <name evidence="1" type="ORF">NEMVEDRAFT_v1g85625</name>
</gene>
<evidence type="ECO:0000313" key="2">
    <source>
        <dbReference type="Proteomes" id="UP000001593"/>
    </source>
</evidence>
<organism evidence="1 2">
    <name type="scientific">Nematostella vectensis</name>
    <name type="common">Starlet sea anemone</name>
    <dbReference type="NCBI Taxonomy" id="45351"/>
    <lineage>
        <taxon>Eukaryota</taxon>
        <taxon>Metazoa</taxon>
        <taxon>Cnidaria</taxon>
        <taxon>Anthozoa</taxon>
        <taxon>Hexacorallia</taxon>
        <taxon>Actiniaria</taxon>
        <taxon>Edwardsiidae</taxon>
        <taxon>Nematostella</taxon>
    </lineage>
</organism>
<keyword evidence="2" id="KW-1185">Reference proteome</keyword>
<dbReference type="EMBL" id="DS469517">
    <property type="protein sequence ID" value="EDO47863.1"/>
    <property type="molecule type" value="Genomic_DNA"/>
</dbReference>
<name>A7RL35_NEMVE</name>
<dbReference type="eggNOG" id="KOG3516">
    <property type="taxonomic scope" value="Eukaryota"/>
</dbReference>
<dbReference type="AlphaFoldDB" id="A7RL35"/>
<dbReference type="InParanoid" id="A7RL35"/>
<dbReference type="STRING" id="45351.A7RL35"/>
<sequence>MTAREGVGVTVVSHDSEARTLVKAGEPPGAYRRDVTYTGVTVAQLKTLTGSSMYCEQFLKYECFGSVLYKNSTGLWFGWWVSRDGAKVTTWGGAPEGSNMCACGVADTCVVKGTRCNCDSNSLSWNEDGGMLTFKDLLPVTQLRFGDTDFNSQEEGYHTLGKLMCH</sequence>
<dbReference type="PhylomeDB" id="A7RL35"/>
<evidence type="ECO:0000313" key="1">
    <source>
        <dbReference type="EMBL" id="EDO47863.1"/>
    </source>
</evidence>
<reference evidence="1 2" key="1">
    <citation type="journal article" date="2007" name="Science">
        <title>Sea anemone genome reveals ancestral eumetazoan gene repertoire and genomic organization.</title>
        <authorList>
            <person name="Putnam N.H."/>
            <person name="Srivastava M."/>
            <person name="Hellsten U."/>
            <person name="Dirks B."/>
            <person name="Chapman J."/>
            <person name="Salamov A."/>
            <person name="Terry A."/>
            <person name="Shapiro H."/>
            <person name="Lindquist E."/>
            <person name="Kapitonov V.V."/>
            <person name="Jurka J."/>
            <person name="Genikhovich G."/>
            <person name="Grigoriev I.V."/>
            <person name="Lucas S.M."/>
            <person name="Steele R.E."/>
            <person name="Finnerty J.R."/>
            <person name="Technau U."/>
            <person name="Martindale M.Q."/>
            <person name="Rokhsar D.S."/>
        </authorList>
    </citation>
    <scope>NUCLEOTIDE SEQUENCE [LARGE SCALE GENOMIC DNA]</scope>
    <source>
        <strain evidence="2">CH2 X CH6</strain>
    </source>
</reference>
<protein>
    <submittedName>
        <fullName evidence="1">Uncharacterized protein</fullName>
    </submittedName>
</protein>
<dbReference type="Proteomes" id="UP000001593">
    <property type="component" value="Unassembled WGS sequence"/>
</dbReference>
<dbReference type="OMA" id="CHGATIN"/>
<dbReference type="Gene3D" id="2.60.120.1000">
    <property type="match status" value="1"/>
</dbReference>
<dbReference type="HOGENOM" id="CLU_134783_0_0_1"/>
<accession>A7RL35</accession>
<proteinExistence type="predicted"/>